<dbReference type="EMBL" id="JAHXZN010000003">
    <property type="protein sequence ID" value="MBW6531177.1"/>
    <property type="molecule type" value="Genomic_DNA"/>
</dbReference>
<feature type="chain" id="PRO_5046977286" evidence="1">
    <location>
        <begin position="21"/>
        <end position="224"/>
    </location>
</feature>
<feature type="signal peptide" evidence="1">
    <location>
        <begin position="1"/>
        <end position="20"/>
    </location>
</feature>
<keyword evidence="3" id="KW-1185">Reference proteome</keyword>
<protein>
    <submittedName>
        <fullName evidence="2">Uncharacterized protein</fullName>
    </submittedName>
</protein>
<gene>
    <name evidence="2" type="ORF">KZ820_10565</name>
</gene>
<reference evidence="2 3" key="1">
    <citation type="submission" date="2021-07" db="EMBL/GenBank/DDBJ databases">
        <title>Sphingomonas sp.</title>
        <authorList>
            <person name="Feng G."/>
            <person name="Li J."/>
            <person name="Pan M."/>
        </authorList>
    </citation>
    <scope>NUCLEOTIDE SEQUENCE [LARGE SCALE GENOMIC DNA]</scope>
    <source>
        <strain evidence="2 3">RRHST34</strain>
    </source>
</reference>
<comment type="caution">
    <text evidence="2">The sequence shown here is derived from an EMBL/GenBank/DDBJ whole genome shotgun (WGS) entry which is preliminary data.</text>
</comment>
<dbReference type="RefSeq" id="WP_219748603.1">
    <property type="nucleotide sequence ID" value="NZ_JAHXZN010000003.1"/>
</dbReference>
<evidence type="ECO:0000313" key="2">
    <source>
        <dbReference type="EMBL" id="MBW6531177.1"/>
    </source>
</evidence>
<organism evidence="2 3">
    <name type="scientific">Sphingomonas citri</name>
    <dbReference type="NCBI Taxonomy" id="2862499"/>
    <lineage>
        <taxon>Bacteria</taxon>
        <taxon>Pseudomonadati</taxon>
        <taxon>Pseudomonadota</taxon>
        <taxon>Alphaproteobacteria</taxon>
        <taxon>Sphingomonadales</taxon>
        <taxon>Sphingomonadaceae</taxon>
        <taxon>Sphingomonas</taxon>
    </lineage>
</organism>
<dbReference type="Proteomes" id="UP000759103">
    <property type="component" value="Unassembled WGS sequence"/>
</dbReference>
<evidence type="ECO:0000256" key="1">
    <source>
        <dbReference type="SAM" id="SignalP"/>
    </source>
</evidence>
<name>A0ABS7BNZ2_9SPHN</name>
<evidence type="ECO:0000313" key="3">
    <source>
        <dbReference type="Proteomes" id="UP000759103"/>
    </source>
</evidence>
<sequence>MIHLYAAAAAVLLVGGAARAQTVAAPAQPEAVAPIAAPVTGQAVLRTGTEVPLKLTEELTTKGKKLKIGQRVHLETAEPLLVQGTTVVPAGTPAVGELTEVRNKGMWGKSGHFAARLLYLTVNGRQVRLSGGFDDKGTAGGIGATAVSALVFLPAGFFMTGTSAHLAIGTPVKGFVDEDVPLAFAAAAPAPLAVTPAAATPIVAAAAAAPVAAAVPVAAVVPAK</sequence>
<proteinExistence type="predicted"/>
<accession>A0ABS7BNZ2</accession>
<keyword evidence="1" id="KW-0732">Signal</keyword>